<proteinExistence type="inferred from homology"/>
<feature type="binding site" evidence="8">
    <location>
        <position position="164"/>
    </location>
    <ligand>
        <name>substrate</name>
    </ligand>
</feature>
<comment type="catalytic activity">
    <reaction evidence="7 8">
        <text>(2S,6S)-2,6-diaminopimelate = meso-2,6-diaminopimelate</text>
        <dbReference type="Rhea" id="RHEA:15393"/>
        <dbReference type="ChEBI" id="CHEBI:57609"/>
        <dbReference type="ChEBI" id="CHEBI:57791"/>
        <dbReference type="EC" id="5.1.1.7"/>
    </reaction>
</comment>
<feature type="active site" evidence="9">
    <location>
        <position position="79"/>
    </location>
</feature>
<protein>
    <recommendedName>
        <fullName evidence="3 8">Diaminopimelate epimerase</fullName>
        <shortName evidence="8">DAP epimerase</shortName>
        <ecNumber evidence="3 8">5.1.1.7</ecNumber>
    </recommendedName>
    <alternativeName>
        <fullName evidence="8">PLP-independent amino acid racemase</fullName>
    </alternativeName>
</protein>
<keyword evidence="4 8" id="KW-0028">Amino-acid biosynthesis</keyword>
<feature type="binding site" evidence="8">
    <location>
        <position position="18"/>
    </location>
    <ligand>
        <name>substrate</name>
    </ligand>
</feature>
<comment type="subunit">
    <text evidence="8">Homodimer.</text>
</comment>
<dbReference type="RefSeq" id="WP_085769789.1">
    <property type="nucleotide sequence ID" value="NZ_AP027149.1"/>
</dbReference>
<comment type="pathway">
    <text evidence="1 8">Amino-acid biosynthesis; L-lysine biosynthesis via DAP pathway; DL-2,6-diaminopimelate from LL-2,6-diaminopimelate: step 1/1.</text>
</comment>
<accession>A0A1W6MQ79</accession>
<organism evidence="10 11">
    <name type="scientific">Methylocystis bryophila</name>
    <dbReference type="NCBI Taxonomy" id="655015"/>
    <lineage>
        <taxon>Bacteria</taxon>
        <taxon>Pseudomonadati</taxon>
        <taxon>Pseudomonadota</taxon>
        <taxon>Alphaproteobacteria</taxon>
        <taxon>Hyphomicrobiales</taxon>
        <taxon>Methylocystaceae</taxon>
        <taxon>Methylocystis</taxon>
    </lineage>
</organism>
<feature type="active site" description="Proton donor" evidence="8">
    <location>
        <position position="79"/>
    </location>
</feature>
<dbReference type="InterPro" id="IPR018510">
    <property type="entry name" value="DAP_epimerase_AS"/>
</dbReference>
<feature type="binding site" evidence="8">
    <location>
        <begin position="215"/>
        <end position="216"/>
    </location>
    <ligand>
        <name>substrate</name>
    </ligand>
</feature>
<evidence type="ECO:0000256" key="5">
    <source>
        <dbReference type="ARBA" id="ARBA00023154"/>
    </source>
</evidence>
<dbReference type="EMBL" id="CP019948">
    <property type="protein sequence ID" value="ARN79744.1"/>
    <property type="molecule type" value="Genomic_DNA"/>
</dbReference>
<evidence type="ECO:0000256" key="8">
    <source>
        <dbReference type="HAMAP-Rule" id="MF_00197"/>
    </source>
</evidence>
<evidence type="ECO:0000256" key="3">
    <source>
        <dbReference type="ARBA" id="ARBA00013080"/>
    </source>
</evidence>
<evidence type="ECO:0000256" key="1">
    <source>
        <dbReference type="ARBA" id="ARBA00005196"/>
    </source>
</evidence>
<keyword evidence="8" id="KW-0963">Cytoplasm</keyword>
<dbReference type="Pfam" id="PF01678">
    <property type="entry name" value="DAP_epimerase"/>
    <property type="match status" value="2"/>
</dbReference>
<dbReference type="SUPFAM" id="SSF54506">
    <property type="entry name" value="Diaminopimelate epimerase-like"/>
    <property type="match status" value="2"/>
</dbReference>
<comment type="similarity">
    <text evidence="2 8">Belongs to the diaminopimelate epimerase family.</text>
</comment>
<evidence type="ECO:0000256" key="7">
    <source>
        <dbReference type="ARBA" id="ARBA00051712"/>
    </source>
</evidence>
<evidence type="ECO:0000256" key="9">
    <source>
        <dbReference type="PROSITE-ProRule" id="PRU10125"/>
    </source>
</evidence>
<evidence type="ECO:0000256" key="4">
    <source>
        <dbReference type="ARBA" id="ARBA00022605"/>
    </source>
</evidence>
<gene>
    <name evidence="8" type="primary">dapF</name>
    <name evidence="10" type="ORF">B1812_00195</name>
</gene>
<dbReference type="GO" id="GO:0005829">
    <property type="term" value="C:cytosol"/>
    <property type="evidence" value="ECO:0007669"/>
    <property type="project" value="TreeGrafter"/>
</dbReference>
<keyword evidence="6 8" id="KW-0413">Isomerase</keyword>
<feature type="binding site" evidence="8">
    <location>
        <begin position="225"/>
        <end position="226"/>
    </location>
    <ligand>
        <name>substrate</name>
    </ligand>
</feature>
<comment type="subcellular location">
    <subcellularLocation>
        <location evidence="8">Cytoplasm</location>
    </subcellularLocation>
</comment>
<reference evidence="10 11" key="1">
    <citation type="submission" date="2017-02" db="EMBL/GenBank/DDBJ databases">
        <authorList>
            <person name="Peterson S.W."/>
        </authorList>
    </citation>
    <scope>NUCLEOTIDE SEQUENCE [LARGE SCALE GENOMIC DNA]</scope>
    <source>
        <strain evidence="10 11">S285</strain>
    </source>
</reference>
<dbReference type="PROSITE" id="PS01326">
    <property type="entry name" value="DAP_EPIMERASE"/>
    <property type="match status" value="1"/>
</dbReference>
<dbReference type="EC" id="5.1.1.7" evidence="3 8"/>
<feature type="binding site" evidence="8">
    <location>
        <position position="50"/>
    </location>
    <ligand>
        <name>substrate</name>
    </ligand>
</feature>
<dbReference type="UniPathway" id="UPA00034">
    <property type="reaction ID" value="UER00025"/>
</dbReference>
<dbReference type="InterPro" id="IPR001653">
    <property type="entry name" value="DAP_epimerase_DapF"/>
</dbReference>
<dbReference type="Proteomes" id="UP000193978">
    <property type="component" value="Chromosome"/>
</dbReference>
<feature type="active site" description="Proton acceptor" evidence="8">
    <location>
        <position position="224"/>
    </location>
</feature>
<dbReference type="GO" id="GO:0009089">
    <property type="term" value="P:lysine biosynthetic process via diaminopimelate"/>
    <property type="evidence" value="ECO:0007669"/>
    <property type="project" value="UniProtKB-UniRule"/>
</dbReference>
<feature type="site" description="Could be important to modulate the pK values of the two catalytic cysteine residues" evidence="8">
    <location>
        <position position="215"/>
    </location>
</feature>
<sequence length="288" mass="30717">MPHALAGRPVLRMNGAGNEILVLDLRGAALSVSPQEARAIATQAGLAYDQLMVIHDPRERSADAALTIYNVDGSLSAACGNGTRCAAFALARAEGAPAVVFETDAGRVASWREEEFYFRVDMGRPRLAWREIPLARDVGDLADVALDPPVPGAPARFSAVGMGNPHAVFFVADAEGVDLLGLGPKIERHPLFPERVNVSFAEMRARDDILLRVFERGVGPTKACGSAACATLVAAAQTGRAERRARVRLPGGDLTIEWRDDDHVHMSGPVALEFETTLAARTFEGLAA</sequence>
<dbReference type="GO" id="GO:0008837">
    <property type="term" value="F:diaminopimelate epimerase activity"/>
    <property type="evidence" value="ECO:0007669"/>
    <property type="project" value="UniProtKB-UniRule"/>
</dbReference>
<feature type="binding site" evidence="8">
    <location>
        <position position="70"/>
    </location>
    <ligand>
        <name>substrate</name>
    </ligand>
</feature>
<comment type="function">
    <text evidence="8">Catalyzes the stereoinversion of LL-2,6-diaminopimelate (L,L-DAP) to meso-diaminopimelate (meso-DAP), a precursor of L-lysine and an essential component of the bacterial peptidoglycan.</text>
</comment>
<evidence type="ECO:0000313" key="10">
    <source>
        <dbReference type="EMBL" id="ARN79744.1"/>
    </source>
</evidence>
<dbReference type="KEGG" id="mbry:B1812_00195"/>
<evidence type="ECO:0000256" key="6">
    <source>
        <dbReference type="ARBA" id="ARBA00023235"/>
    </source>
</evidence>
<dbReference type="STRING" id="655015.B1812_00195"/>
<keyword evidence="11" id="KW-1185">Reference proteome</keyword>
<dbReference type="Gene3D" id="3.10.310.10">
    <property type="entry name" value="Diaminopimelate Epimerase, Chain A, domain 1"/>
    <property type="match status" value="2"/>
</dbReference>
<feature type="binding site" evidence="8">
    <location>
        <begin position="80"/>
        <end position="81"/>
    </location>
    <ligand>
        <name>substrate</name>
    </ligand>
</feature>
<dbReference type="NCBIfam" id="TIGR00652">
    <property type="entry name" value="DapF"/>
    <property type="match status" value="1"/>
</dbReference>
<keyword evidence="5 8" id="KW-0457">Lysine biosynthesis</keyword>
<feature type="site" description="Could be important to modulate the pK values of the two catalytic cysteine residues" evidence="8">
    <location>
        <position position="166"/>
    </location>
</feature>
<dbReference type="PANTHER" id="PTHR31689:SF0">
    <property type="entry name" value="DIAMINOPIMELATE EPIMERASE"/>
    <property type="match status" value="1"/>
</dbReference>
<feature type="binding site" evidence="8">
    <location>
        <position position="197"/>
    </location>
    <ligand>
        <name>substrate</name>
    </ligand>
</feature>
<dbReference type="HAMAP" id="MF_00197">
    <property type="entry name" value="DAP_epimerase"/>
    <property type="match status" value="1"/>
</dbReference>
<dbReference type="AlphaFoldDB" id="A0A1W6MQ79"/>
<dbReference type="PANTHER" id="PTHR31689">
    <property type="entry name" value="DIAMINOPIMELATE EPIMERASE, CHLOROPLASTIC"/>
    <property type="match status" value="1"/>
</dbReference>
<evidence type="ECO:0000256" key="2">
    <source>
        <dbReference type="ARBA" id="ARBA00010219"/>
    </source>
</evidence>
<dbReference type="OrthoDB" id="9805408at2"/>
<name>A0A1W6MQ79_9HYPH</name>
<evidence type="ECO:0000313" key="11">
    <source>
        <dbReference type="Proteomes" id="UP000193978"/>
    </source>
</evidence>